<dbReference type="PANTHER" id="PTHR43356">
    <property type="entry name" value="PHOSPHATE ACETYLTRANSFERASE"/>
    <property type="match status" value="1"/>
</dbReference>
<evidence type="ECO:0000256" key="8">
    <source>
        <dbReference type="ARBA" id="ARBA00022490"/>
    </source>
</evidence>
<keyword evidence="18" id="KW-1185">Reference proteome</keyword>
<dbReference type="InterPro" id="IPR016475">
    <property type="entry name" value="P-Actrans_bac"/>
</dbReference>
<comment type="domain">
    <text evidence="13">The N-terminal region seems to be important for proper quaternary structure. The C-terminal region contains the substrate-binding site.</text>
</comment>
<comment type="subcellular location">
    <subcellularLocation>
        <location evidence="2 13">Cytoplasm</location>
    </subcellularLocation>
</comment>
<comment type="catalytic activity">
    <reaction evidence="1 13">
        <text>acetyl-CoA + phosphate = acetyl phosphate + CoA</text>
        <dbReference type="Rhea" id="RHEA:19521"/>
        <dbReference type="ChEBI" id="CHEBI:22191"/>
        <dbReference type="ChEBI" id="CHEBI:43474"/>
        <dbReference type="ChEBI" id="CHEBI:57287"/>
        <dbReference type="ChEBI" id="CHEBI:57288"/>
        <dbReference type="EC" id="2.3.1.8"/>
    </reaction>
</comment>
<gene>
    <name evidence="17" type="primary">pta</name>
    <name evidence="17" type="ORF">I8D64_15290</name>
</gene>
<dbReference type="NCBIfam" id="NF007233">
    <property type="entry name" value="PRK09653.1"/>
    <property type="match status" value="1"/>
</dbReference>
<evidence type="ECO:0000256" key="5">
    <source>
        <dbReference type="ARBA" id="ARBA00009786"/>
    </source>
</evidence>
<dbReference type="SUPFAM" id="SSF52540">
    <property type="entry name" value="P-loop containing nucleoside triphosphate hydrolases"/>
    <property type="match status" value="1"/>
</dbReference>
<evidence type="ECO:0000256" key="1">
    <source>
        <dbReference type="ARBA" id="ARBA00000705"/>
    </source>
</evidence>
<feature type="domain" description="DRTGG" evidence="16">
    <location>
        <begin position="228"/>
        <end position="337"/>
    </location>
</feature>
<dbReference type="EC" id="2.3.1.8" evidence="6 13"/>
<feature type="region of interest" description="Disordered" evidence="14">
    <location>
        <begin position="44"/>
        <end position="65"/>
    </location>
</feature>
<dbReference type="GO" id="GO:0008959">
    <property type="term" value="F:phosphate acetyltransferase activity"/>
    <property type="evidence" value="ECO:0007669"/>
    <property type="project" value="UniProtKB-EC"/>
</dbReference>
<dbReference type="Pfam" id="PF07085">
    <property type="entry name" value="DRTGG"/>
    <property type="match status" value="1"/>
</dbReference>
<evidence type="ECO:0000256" key="3">
    <source>
        <dbReference type="ARBA" id="ARBA00004989"/>
    </source>
</evidence>
<evidence type="ECO:0000256" key="13">
    <source>
        <dbReference type="PIRNR" id="PIRNR006107"/>
    </source>
</evidence>
<reference evidence="17 18" key="1">
    <citation type="submission" date="2020-12" db="EMBL/GenBank/DDBJ databases">
        <title>Brachybacterium sp. MASK1Z-5, whole genome shotgun sequence.</title>
        <authorList>
            <person name="Tuo L."/>
        </authorList>
    </citation>
    <scope>NUCLEOTIDE SEQUENCE [LARGE SCALE GENOMIC DNA]</scope>
    <source>
        <strain evidence="17 18">MASK1Z-5</strain>
    </source>
</reference>
<evidence type="ECO:0000256" key="4">
    <source>
        <dbReference type="ARBA" id="ARBA00008756"/>
    </source>
</evidence>
<proteinExistence type="inferred from homology"/>
<comment type="function">
    <text evidence="12 13">Involved in acetate metabolism.</text>
</comment>
<evidence type="ECO:0000259" key="16">
    <source>
        <dbReference type="Pfam" id="PF07085"/>
    </source>
</evidence>
<dbReference type="Pfam" id="PF13500">
    <property type="entry name" value="AAA_26"/>
    <property type="match status" value="1"/>
</dbReference>
<organism evidence="17 18">
    <name type="scientific">Brachybacterium halotolerans</name>
    <dbReference type="NCBI Taxonomy" id="2795215"/>
    <lineage>
        <taxon>Bacteria</taxon>
        <taxon>Bacillati</taxon>
        <taxon>Actinomycetota</taxon>
        <taxon>Actinomycetes</taxon>
        <taxon>Micrococcales</taxon>
        <taxon>Dermabacteraceae</taxon>
        <taxon>Brachybacterium</taxon>
    </lineage>
</organism>
<sequence length="719" mass="75894">MSHSVYVASPEGMTGKSSVAFGLLEALAARSDRVGVFRPVFKAESAGPEGSRPDGPRPAGSRDHRDYSVDLLTSHPAVDQSYEEALGVDSRRALADPDAAQEEILAKYHELAQRYSALVVLGSDYDDMANPTELAFNAEVAANLSAPVVIVVSGLDRTPDQVAALAQVSVQEFASHHAMPIALVANRSDPEQLEATREAVSARLPAGVVVAAIPENPVIMAPTVQALKDAVGGTLVQGNPEWLGRVALGNLVAAMSLPNVLRRLTENCTVIAPGDRYDLLPGLFLAQQSGTFPALSSIVLTGGYEIPGEVTRLIEGVQQDLPIIATEDSTYEAAVAIAGTHGRLTADSPQKLDAARRAVAEHLPMDELLETLDVTRSDVVTPMMFEFELLARARGEKKTIVLPEGDEPRILAAAAAILARGVADLVLLGEETTIRSRAAQLGHDISEASVISPHDPELVERFAAEYARLRAKKGVTLEQAREKVQDVSYFGTMMVQLGTADGMVSGAVHSTAHTIRPSFEIIKTKPGAKIVSSVFLMALQDRVLVYGDCAVNPDPTAEQLADIAVQSAETARQFGIDPRVAMLSYSTGSSGSGADVDKVREATAAVRSQHPDLDVEGPIQYDAAVDASVAKTKLPDSAVAGRATVFVFPDLNTGNNTYKAVQRSAGAIAIGPVLQGLNKPVNDLSRGALVDDIINTVVITAIQAQAADQAGTTPTQEDA</sequence>
<evidence type="ECO:0000259" key="15">
    <source>
        <dbReference type="Pfam" id="PF01515"/>
    </source>
</evidence>
<dbReference type="Gene3D" id="3.40.1390.20">
    <property type="entry name" value="HprK N-terminal domain-like"/>
    <property type="match status" value="1"/>
</dbReference>
<keyword evidence="10 13" id="KW-0012">Acyltransferase</keyword>
<keyword evidence="8 13" id="KW-0963">Cytoplasm</keyword>
<evidence type="ECO:0000256" key="7">
    <source>
        <dbReference type="ARBA" id="ARBA00021528"/>
    </source>
</evidence>
<evidence type="ECO:0000256" key="12">
    <source>
        <dbReference type="ARBA" id="ARBA00049955"/>
    </source>
</evidence>
<dbReference type="InterPro" id="IPR004614">
    <property type="entry name" value="P_AcTrfase"/>
</dbReference>
<dbReference type="Gene3D" id="3.40.50.10950">
    <property type="match status" value="1"/>
</dbReference>
<evidence type="ECO:0000256" key="2">
    <source>
        <dbReference type="ARBA" id="ARBA00004496"/>
    </source>
</evidence>
<dbReference type="InterPro" id="IPR027417">
    <property type="entry name" value="P-loop_NTPase"/>
</dbReference>
<dbReference type="NCBIfam" id="TIGR00651">
    <property type="entry name" value="pta"/>
    <property type="match status" value="1"/>
</dbReference>
<comment type="pathway">
    <text evidence="3 13">Metabolic intermediate biosynthesis; acetyl-CoA biosynthesis; acetyl-CoA from acetate: step 2/2.</text>
</comment>
<dbReference type="InterPro" id="IPR042113">
    <property type="entry name" value="P_AcTrfase_dom1"/>
</dbReference>
<dbReference type="SUPFAM" id="SSF53659">
    <property type="entry name" value="Isocitrate/Isopropylmalate dehydrogenase-like"/>
    <property type="match status" value="1"/>
</dbReference>
<evidence type="ECO:0000313" key="18">
    <source>
        <dbReference type="Proteomes" id="UP000612352"/>
    </source>
</evidence>
<dbReference type="PANTHER" id="PTHR43356:SF3">
    <property type="entry name" value="PHOSPHATE ACETYLTRANSFERASE"/>
    <property type="match status" value="1"/>
</dbReference>
<dbReference type="Pfam" id="PF01515">
    <property type="entry name" value="PTA_PTB"/>
    <property type="match status" value="1"/>
</dbReference>
<evidence type="ECO:0000313" key="17">
    <source>
        <dbReference type="EMBL" id="MBK0332765.1"/>
    </source>
</evidence>
<dbReference type="SUPFAM" id="SSF75138">
    <property type="entry name" value="HprK N-terminal domain-like"/>
    <property type="match status" value="1"/>
</dbReference>
<dbReference type="InterPro" id="IPR042112">
    <property type="entry name" value="P_AcTrfase_dom2"/>
</dbReference>
<comment type="caution">
    <text evidence="17">The sequence shown here is derived from an EMBL/GenBank/DDBJ whole genome shotgun (WGS) entry which is preliminary data.</text>
</comment>
<dbReference type="PIRSF" id="PIRSF006107">
    <property type="entry name" value="PhpActrans_proteobac"/>
    <property type="match status" value="1"/>
</dbReference>
<dbReference type="Proteomes" id="UP000612352">
    <property type="component" value="Unassembled WGS sequence"/>
</dbReference>
<accession>A0ABS1BDP3</accession>
<dbReference type="RefSeq" id="WP_200503656.1">
    <property type="nucleotide sequence ID" value="NZ_JAEDAJ010000013.1"/>
</dbReference>
<keyword evidence="9 13" id="KW-0808">Transferase</keyword>
<evidence type="ECO:0000256" key="11">
    <source>
        <dbReference type="ARBA" id="ARBA00031108"/>
    </source>
</evidence>
<dbReference type="Gene3D" id="3.40.50.300">
    <property type="entry name" value="P-loop containing nucleotide triphosphate hydrolases"/>
    <property type="match status" value="1"/>
</dbReference>
<protein>
    <recommendedName>
        <fullName evidence="7 13">Phosphate acetyltransferase</fullName>
        <ecNumber evidence="6 13">2.3.1.8</ecNumber>
    </recommendedName>
    <alternativeName>
        <fullName evidence="11 13">Phosphotransacetylase</fullName>
    </alternativeName>
</protein>
<dbReference type="InterPro" id="IPR002505">
    <property type="entry name" value="PTA_PTB"/>
</dbReference>
<evidence type="ECO:0000256" key="14">
    <source>
        <dbReference type="SAM" id="MobiDB-lite"/>
    </source>
</evidence>
<comment type="similarity">
    <text evidence="4 13">In the C-terminal section; belongs to the phosphate acetyltransferase and butyryltransferase family.</text>
</comment>
<dbReference type="Gene3D" id="3.40.50.10750">
    <property type="entry name" value="Isocitrate/Isopropylmalate dehydrogenase-like"/>
    <property type="match status" value="1"/>
</dbReference>
<feature type="compositionally biased region" description="Basic and acidic residues" evidence="14">
    <location>
        <begin position="51"/>
        <end position="65"/>
    </location>
</feature>
<dbReference type="InterPro" id="IPR050500">
    <property type="entry name" value="Phos_Acetyltrans/Butyryltrans"/>
</dbReference>
<dbReference type="InterPro" id="IPR028979">
    <property type="entry name" value="Ser_kin/Pase_Hpr-like_N_sf"/>
</dbReference>
<dbReference type="InterPro" id="IPR010766">
    <property type="entry name" value="DRTGG"/>
</dbReference>
<evidence type="ECO:0000256" key="9">
    <source>
        <dbReference type="ARBA" id="ARBA00022679"/>
    </source>
</evidence>
<evidence type="ECO:0000256" key="6">
    <source>
        <dbReference type="ARBA" id="ARBA00012707"/>
    </source>
</evidence>
<comment type="similarity">
    <text evidence="5 13">In the N-terminal section; belongs to the CobB/CobQ family.</text>
</comment>
<dbReference type="NCBIfam" id="NF004167">
    <property type="entry name" value="PRK05632.1"/>
    <property type="match status" value="1"/>
</dbReference>
<name>A0ABS1BDP3_9MICO</name>
<dbReference type="EMBL" id="JAEDAJ010000013">
    <property type="protein sequence ID" value="MBK0332765.1"/>
    <property type="molecule type" value="Genomic_DNA"/>
</dbReference>
<feature type="domain" description="Phosphate acetyl/butaryl transferase" evidence="15">
    <location>
        <begin position="387"/>
        <end position="701"/>
    </location>
</feature>
<evidence type="ECO:0000256" key="10">
    <source>
        <dbReference type="ARBA" id="ARBA00023315"/>
    </source>
</evidence>